<dbReference type="Proteomes" id="UP000546257">
    <property type="component" value="Unassembled WGS sequence"/>
</dbReference>
<organism evidence="3 4">
    <name type="scientific">Halobellus ruber</name>
    <dbReference type="NCBI Taxonomy" id="2761102"/>
    <lineage>
        <taxon>Archaea</taxon>
        <taxon>Methanobacteriati</taxon>
        <taxon>Methanobacteriota</taxon>
        <taxon>Stenosarchaea group</taxon>
        <taxon>Halobacteria</taxon>
        <taxon>Halobacteriales</taxon>
        <taxon>Haloferacaceae</taxon>
        <taxon>Halobellus</taxon>
    </lineage>
</organism>
<evidence type="ECO:0000259" key="2">
    <source>
        <dbReference type="Pfam" id="PF23921"/>
    </source>
</evidence>
<evidence type="ECO:0000256" key="1">
    <source>
        <dbReference type="SAM" id="Coils"/>
    </source>
</evidence>
<dbReference type="Pfam" id="PF23921">
    <property type="entry name" value="DUF7260"/>
    <property type="match status" value="1"/>
</dbReference>
<feature type="domain" description="DUF7260" evidence="2">
    <location>
        <begin position="57"/>
        <end position="288"/>
    </location>
</feature>
<sequence>MVHPSLRWHNFRTGTLWSVAKTVAVTAVFIWAGPLLVSLSALGWNGVPVVAAVGYLTRIPEAIETAEREQRRVASERVAFERFATEVRELDAADAGATVQGPLLHDPAVPAGDSTATVRDLYRDTVMSVDHYEAEYDEPLETNLTAELGLDLATAVNTTDVLHPSLQQALAQASDTAAHKRADFESQIDSELRSLSAAEDRIREVAASVERVRSRDINQHPFDGLQEATEQIQTAEQTCESLIADRQAEYVDAPMAGGLTLQEYLYQPHEWTHPVIGDALGVINTIRDVEGRLLAIVVDQR</sequence>
<evidence type="ECO:0000313" key="3">
    <source>
        <dbReference type="EMBL" id="MBB6647778.1"/>
    </source>
</evidence>
<keyword evidence="4" id="KW-1185">Reference proteome</keyword>
<evidence type="ECO:0000313" key="4">
    <source>
        <dbReference type="Proteomes" id="UP000546257"/>
    </source>
</evidence>
<name>A0A7J9SM41_9EURY</name>
<protein>
    <recommendedName>
        <fullName evidence="2">DUF7260 domain-containing protein</fullName>
    </recommendedName>
</protein>
<dbReference type="AlphaFoldDB" id="A0A7J9SM41"/>
<comment type="caution">
    <text evidence="3">The sequence shown here is derived from an EMBL/GenBank/DDBJ whole genome shotgun (WGS) entry which is preliminary data.</text>
</comment>
<keyword evidence="1" id="KW-0175">Coiled coil</keyword>
<feature type="coiled-coil region" evidence="1">
    <location>
        <begin position="195"/>
        <end position="245"/>
    </location>
</feature>
<accession>A0A7J9SM41</accession>
<proteinExistence type="predicted"/>
<dbReference type="EMBL" id="JACKXD010000007">
    <property type="protein sequence ID" value="MBB6647778.1"/>
    <property type="molecule type" value="Genomic_DNA"/>
</dbReference>
<reference evidence="3 4" key="1">
    <citation type="submission" date="2020-08" db="EMBL/GenBank/DDBJ databases">
        <authorList>
            <person name="Seo M.-J."/>
        </authorList>
    </citation>
    <scope>NUCLEOTIDE SEQUENCE [LARGE SCALE GENOMIC DNA]</scope>
    <source>
        <strain evidence="3 4">MBLA0160</strain>
    </source>
</reference>
<gene>
    <name evidence="3" type="ORF">H5V44_16060</name>
</gene>
<dbReference type="InterPro" id="IPR055684">
    <property type="entry name" value="DUF7260"/>
</dbReference>